<reference evidence="1 2" key="1">
    <citation type="journal article" date="2024" name="G3 (Bethesda)">
        <title>Genome assembly of Hibiscus sabdariffa L. provides insights into metabolisms of medicinal natural products.</title>
        <authorList>
            <person name="Kim T."/>
        </authorList>
    </citation>
    <scope>NUCLEOTIDE SEQUENCE [LARGE SCALE GENOMIC DNA]</scope>
    <source>
        <strain evidence="1">TK-2024</strain>
        <tissue evidence="1">Old leaves</tissue>
    </source>
</reference>
<name>A0ABR2GGN0_9ROSI</name>
<proteinExistence type="predicted"/>
<keyword evidence="2" id="KW-1185">Reference proteome</keyword>
<dbReference type="EMBL" id="JBBPBM010000001">
    <property type="protein sequence ID" value="KAK8601429.1"/>
    <property type="molecule type" value="Genomic_DNA"/>
</dbReference>
<accession>A0ABR2GGN0</accession>
<sequence length="77" mass="8633">MDSNSSKSNAKLVLRLASLEAGSRFSPFLDSTILLKTSRRSKASRCRHEISSESGQTPPTIFHYLRHGFALKHIVFN</sequence>
<organism evidence="1 2">
    <name type="scientific">Hibiscus sabdariffa</name>
    <name type="common">roselle</name>
    <dbReference type="NCBI Taxonomy" id="183260"/>
    <lineage>
        <taxon>Eukaryota</taxon>
        <taxon>Viridiplantae</taxon>
        <taxon>Streptophyta</taxon>
        <taxon>Embryophyta</taxon>
        <taxon>Tracheophyta</taxon>
        <taxon>Spermatophyta</taxon>
        <taxon>Magnoliopsida</taxon>
        <taxon>eudicotyledons</taxon>
        <taxon>Gunneridae</taxon>
        <taxon>Pentapetalae</taxon>
        <taxon>rosids</taxon>
        <taxon>malvids</taxon>
        <taxon>Malvales</taxon>
        <taxon>Malvaceae</taxon>
        <taxon>Malvoideae</taxon>
        <taxon>Hibiscus</taxon>
    </lineage>
</organism>
<dbReference type="Proteomes" id="UP001472677">
    <property type="component" value="Unassembled WGS sequence"/>
</dbReference>
<comment type="caution">
    <text evidence="1">The sequence shown here is derived from an EMBL/GenBank/DDBJ whole genome shotgun (WGS) entry which is preliminary data.</text>
</comment>
<evidence type="ECO:0000313" key="2">
    <source>
        <dbReference type="Proteomes" id="UP001472677"/>
    </source>
</evidence>
<gene>
    <name evidence="1" type="ORF">V6N12_051262</name>
</gene>
<evidence type="ECO:0000313" key="1">
    <source>
        <dbReference type="EMBL" id="KAK8601429.1"/>
    </source>
</evidence>
<protein>
    <submittedName>
        <fullName evidence="1">Uncharacterized protein</fullName>
    </submittedName>
</protein>